<dbReference type="PANTHER" id="PTHR11927:SF9">
    <property type="entry name" value="L-FUCOSYLTRANSFERASE"/>
    <property type="match status" value="1"/>
</dbReference>
<comment type="caution">
    <text evidence="3">The sequence shown here is derived from an EMBL/GenBank/DDBJ whole genome shotgun (WGS) entry which is preliminary data.</text>
</comment>
<dbReference type="PANTHER" id="PTHR11927">
    <property type="entry name" value="GALACTOSIDE 2-L-FUCOSYLTRANSFERASE"/>
    <property type="match status" value="1"/>
</dbReference>
<sequence length="291" mass="34535">MIIIRITGGLGNQLFQYAAGRMLSIKFGTSLKLDITELQRKTYRIFLLDKFNIQAEISKGSDLKKYLKFSRFFPQDYHPYIHHILFPLFSNIYYEKSFHYDRSFERIRDNSYLIGYFQSEKYFLSIANILRRELRLNEKLSSESKELREYISDVNSISINIRRGDYVTNHIISRRHGFIGADYIHQAVSVIRKRVKNPHFFLFSDDIEWVKNNIILSYPATYVDINYPDRVEEDLILGSLCKHHILTNSTFSWWVGWLNPNASSIVIAPRNWFYKLKVSTKDLFPSSWIQI</sequence>
<gene>
    <name evidence="3" type="ORF">A3D77_02485</name>
</gene>
<protein>
    <recommendedName>
        <fullName evidence="5">Glycosyl transferase family 11</fullName>
    </recommendedName>
</protein>
<evidence type="ECO:0000256" key="1">
    <source>
        <dbReference type="ARBA" id="ARBA00022676"/>
    </source>
</evidence>
<dbReference type="Proteomes" id="UP000176923">
    <property type="component" value="Unassembled WGS sequence"/>
</dbReference>
<dbReference type="GO" id="GO:0005975">
    <property type="term" value="P:carbohydrate metabolic process"/>
    <property type="evidence" value="ECO:0007669"/>
    <property type="project" value="InterPro"/>
</dbReference>
<accession>A0A1F5ZVY5</accession>
<dbReference type="InterPro" id="IPR002516">
    <property type="entry name" value="Glyco_trans_11"/>
</dbReference>
<proteinExistence type="predicted"/>
<organism evidence="3 4">
    <name type="scientific">Candidatus Gottesmanbacteria bacterium RIFCSPHIGHO2_02_FULL_39_11</name>
    <dbReference type="NCBI Taxonomy" id="1798382"/>
    <lineage>
        <taxon>Bacteria</taxon>
        <taxon>Candidatus Gottesmaniibacteriota</taxon>
    </lineage>
</organism>
<evidence type="ECO:0000256" key="2">
    <source>
        <dbReference type="ARBA" id="ARBA00022679"/>
    </source>
</evidence>
<reference evidence="3 4" key="1">
    <citation type="journal article" date="2016" name="Nat. Commun.">
        <title>Thousands of microbial genomes shed light on interconnected biogeochemical processes in an aquifer system.</title>
        <authorList>
            <person name="Anantharaman K."/>
            <person name="Brown C.T."/>
            <person name="Hug L.A."/>
            <person name="Sharon I."/>
            <person name="Castelle C.J."/>
            <person name="Probst A.J."/>
            <person name="Thomas B.C."/>
            <person name="Singh A."/>
            <person name="Wilkins M.J."/>
            <person name="Karaoz U."/>
            <person name="Brodie E.L."/>
            <person name="Williams K.H."/>
            <person name="Hubbard S.S."/>
            <person name="Banfield J.F."/>
        </authorList>
    </citation>
    <scope>NUCLEOTIDE SEQUENCE [LARGE SCALE GENOMIC DNA]</scope>
</reference>
<dbReference type="GO" id="GO:0008107">
    <property type="term" value="F:galactoside 2-alpha-L-fucosyltransferase activity"/>
    <property type="evidence" value="ECO:0007669"/>
    <property type="project" value="InterPro"/>
</dbReference>
<evidence type="ECO:0000313" key="4">
    <source>
        <dbReference type="Proteomes" id="UP000176923"/>
    </source>
</evidence>
<dbReference type="STRING" id="1798382.A3D77_02485"/>
<name>A0A1F5ZVY5_9BACT</name>
<dbReference type="EMBL" id="MFJL01000014">
    <property type="protein sequence ID" value="OGG16302.1"/>
    <property type="molecule type" value="Genomic_DNA"/>
</dbReference>
<dbReference type="AlphaFoldDB" id="A0A1F5ZVY5"/>
<dbReference type="GO" id="GO:0016020">
    <property type="term" value="C:membrane"/>
    <property type="evidence" value="ECO:0007669"/>
    <property type="project" value="InterPro"/>
</dbReference>
<evidence type="ECO:0008006" key="5">
    <source>
        <dbReference type="Google" id="ProtNLM"/>
    </source>
</evidence>
<evidence type="ECO:0000313" key="3">
    <source>
        <dbReference type="EMBL" id="OGG16302.1"/>
    </source>
</evidence>
<dbReference type="CDD" id="cd11301">
    <property type="entry name" value="Fut1_Fut2_like"/>
    <property type="match status" value="1"/>
</dbReference>
<keyword evidence="1" id="KW-0328">Glycosyltransferase</keyword>
<dbReference type="Pfam" id="PF01531">
    <property type="entry name" value="Glyco_transf_11"/>
    <property type="match status" value="1"/>
</dbReference>
<keyword evidence="2" id="KW-0808">Transferase</keyword>